<organism evidence="2 3">
    <name type="scientific">Symbiodinium necroappetens</name>
    <dbReference type="NCBI Taxonomy" id="1628268"/>
    <lineage>
        <taxon>Eukaryota</taxon>
        <taxon>Sar</taxon>
        <taxon>Alveolata</taxon>
        <taxon>Dinophyceae</taxon>
        <taxon>Suessiales</taxon>
        <taxon>Symbiodiniaceae</taxon>
        <taxon>Symbiodinium</taxon>
    </lineage>
</organism>
<dbReference type="AlphaFoldDB" id="A0A812TKX3"/>
<dbReference type="Proteomes" id="UP000601435">
    <property type="component" value="Unassembled WGS sequence"/>
</dbReference>
<dbReference type="OrthoDB" id="446648at2759"/>
<name>A0A812TKX3_9DINO</name>
<proteinExistence type="predicted"/>
<evidence type="ECO:0000313" key="2">
    <source>
        <dbReference type="EMBL" id="CAE7525928.1"/>
    </source>
</evidence>
<protein>
    <submittedName>
        <fullName evidence="2">Uncharacterized protein</fullName>
    </submittedName>
</protein>
<feature type="region of interest" description="Disordered" evidence="1">
    <location>
        <begin position="63"/>
        <end position="93"/>
    </location>
</feature>
<dbReference type="EMBL" id="CAJNJA010024393">
    <property type="protein sequence ID" value="CAE7525928.1"/>
    <property type="molecule type" value="Genomic_DNA"/>
</dbReference>
<sequence>MTNNEEDIDQINQIADCVGESLGFLIGAVPVVGGVAGPLARLGGKKATKLAYDYYFADTGGEEDRGYASPGKRGPAATSGGYSPSKSPTRSQKMFPSGWQVYVCDGHHSHPRLYEGVVEEPLPRENKYRVWVTNHRKEGVDEEWTVVRDNVVHRKMYQVNEEVWWMHRGHRYNGWVERVDKRPHLRYCAKYRTKGGQWDYVDLEPDDLRLRRVSGKYR</sequence>
<evidence type="ECO:0000256" key="1">
    <source>
        <dbReference type="SAM" id="MobiDB-lite"/>
    </source>
</evidence>
<evidence type="ECO:0000313" key="3">
    <source>
        <dbReference type="Proteomes" id="UP000601435"/>
    </source>
</evidence>
<comment type="caution">
    <text evidence="2">The sequence shown here is derived from an EMBL/GenBank/DDBJ whole genome shotgun (WGS) entry which is preliminary data.</text>
</comment>
<accession>A0A812TKX3</accession>
<reference evidence="2" key="1">
    <citation type="submission" date="2021-02" db="EMBL/GenBank/DDBJ databases">
        <authorList>
            <person name="Dougan E. K."/>
            <person name="Rhodes N."/>
            <person name="Thang M."/>
            <person name="Chan C."/>
        </authorList>
    </citation>
    <scope>NUCLEOTIDE SEQUENCE</scope>
</reference>
<gene>
    <name evidence="2" type="ORF">SNEC2469_LOCUS15069</name>
</gene>
<keyword evidence="3" id="KW-1185">Reference proteome</keyword>
<feature type="compositionally biased region" description="Polar residues" evidence="1">
    <location>
        <begin position="80"/>
        <end position="93"/>
    </location>
</feature>